<evidence type="ECO:0000313" key="6">
    <source>
        <dbReference type="Proteomes" id="UP001273209"/>
    </source>
</evidence>
<evidence type="ECO:0000256" key="3">
    <source>
        <dbReference type="RuleBase" id="RU361235"/>
    </source>
</evidence>
<proteinExistence type="inferred from homology"/>
<dbReference type="InterPro" id="IPR019819">
    <property type="entry name" value="Carboxylesterase_B_CS"/>
</dbReference>
<keyword evidence="6" id="KW-1185">Reference proteome</keyword>
<dbReference type="PROSITE" id="PS00122">
    <property type="entry name" value="CARBOXYLESTERASE_B_1"/>
    <property type="match status" value="1"/>
</dbReference>
<accession>A0AAE1IL36</accession>
<dbReference type="SUPFAM" id="SSF53474">
    <property type="entry name" value="alpha/beta-Hydrolases"/>
    <property type="match status" value="1"/>
</dbReference>
<feature type="domain" description="Carboxylesterase type B" evidence="4">
    <location>
        <begin position="34"/>
        <end position="562"/>
    </location>
</feature>
<dbReference type="PANTHER" id="PTHR43918">
    <property type="entry name" value="ACETYLCHOLINESTERASE"/>
    <property type="match status" value="1"/>
</dbReference>
<dbReference type="GO" id="GO:0052689">
    <property type="term" value="F:carboxylic ester hydrolase activity"/>
    <property type="evidence" value="ECO:0007669"/>
    <property type="project" value="TreeGrafter"/>
</dbReference>
<evidence type="ECO:0000256" key="1">
    <source>
        <dbReference type="ARBA" id="ARBA00005964"/>
    </source>
</evidence>
<dbReference type="PROSITE" id="PS00941">
    <property type="entry name" value="CARBOXYLESTERASE_B_2"/>
    <property type="match status" value="1"/>
</dbReference>
<dbReference type="InterPro" id="IPR019826">
    <property type="entry name" value="Carboxylesterase_B_AS"/>
</dbReference>
<dbReference type="InterPro" id="IPR050654">
    <property type="entry name" value="AChE-related_enzymes"/>
</dbReference>
<dbReference type="InterPro" id="IPR029058">
    <property type="entry name" value="AB_hydrolase_fold"/>
</dbReference>
<evidence type="ECO:0000259" key="4">
    <source>
        <dbReference type="Pfam" id="PF00135"/>
    </source>
</evidence>
<feature type="signal peptide" evidence="3">
    <location>
        <begin position="1"/>
        <end position="20"/>
    </location>
</feature>
<organism evidence="5 6">
    <name type="scientific">Trichoderma aggressivum f. europaeum</name>
    <dbReference type="NCBI Taxonomy" id="173218"/>
    <lineage>
        <taxon>Eukaryota</taxon>
        <taxon>Fungi</taxon>
        <taxon>Dikarya</taxon>
        <taxon>Ascomycota</taxon>
        <taxon>Pezizomycotina</taxon>
        <taxon>Sordariomycetes</taxon>
        <taxon>Hypocreomycetidae</taxon>
        <taxon>Hypocreales</taxon>
        <taxon>Hypocreaceae</taxon>
        <taxon>Trichoderma</taxon>
    </lineage>
</organism>
<dbReference type="EMBL" id="JAWRVG010000001">
    <property type="protein sequence ID" value="KAK4085278.1"/>
    <property type="molecule type" value="Genomic_DNA"/>
</dbReference>
<protein>
    <recommendedName>
        <fullName evidence="3">Carboxylic ester hydrolase</fullName>
        <ecNumber evidence="3">3.1.1.-</ecNumber>
    </recommendedName>
</protein>
<keyword evidence="3" id="KW-0732">Signal</keyword>
<reference evidence="5" key="1">
    <citation type="submission" date="2023-11" db="EMBL/GenBank/DDBJ databases">
        <title>The genome sequences of three competitors of mushroom-forming fungi.</title>
        <authorList>
            <person name="Beijen E."/>
            <person name="Ohm R.A."/>
        </authorList>
    </citation>
    <scope>NUCLEOTIDE SEQUENCE</scope>
    <source>
        <strain evidence="5">CBS 100526</strain>
    </source>
</reference>
<dbReference type="EC" id="3.1.1.-" evidence="3"/>
<name>A0AAE1IL36_9HYPO</name>
<evidence type="ECO:0000313" key="5">
    <source>
        <dbReference type="EMBL" id="KAK4085278.1"/>
    </source>
</evidence>
<evidence type="ECO:0000256" key="2">
    <source>
        <dbReference type="ARBA" id="ARBA00022801"/>
    </source>
</evidence>
<dbReference type="RefSeq" id="XP_062760618.1">
    <property type="nucleotide sequence ID" value="XM_062897686.1"/>
</dbReference>
<dbReference type="PANTHER" id="PTHR43918:SF4">
    <property type="entry name" value="CARBOXYLIC ESTER HYDROLASE"/>
    <property type="match status" value="1"/>
</dbReference>
<feature type="chain" id="PRO_5041766273" description="Carboxylic ester hydrolase" evidence="3">
    <location>
        <begin position="21"/>
        <end position="584"/>
    </location>
</feature>
<sequence>MVSSRKLLIQLTSLLPIAHGAAIHQRSDDTSHSSPIVDLGYAKYRGVRLDAGVDQFLGMRFAQAPLGNLRFRAPQDPTPEKSVQDASKVSQTTSPLTYNITSTKLVNSQQQFGPICVGVGQTVNANSAEDCLFVNVFKPSRATPNSNLPVWVYIQGGGYAQNSNSNYNGTEVIQQSGDGLVFVNFNYRVGALGFLASEHVRQDGDLNAGLLDQRKVLHWVQKNIKKVHEPLTPKIQTNTNKNKFGGNPRHVVIQGASAGGGSVTHHLTAYAAKRDNQLFVGAIPESPFWPTLRTVADMEFQYHQLLSNTNCSSLDCLRGLDTQALVDASPNAPFVGAASNNPLPLWYWLPVIDGHLITDHLYNHFERGNFVRVPVLVGDDTNEGTYFAFNATEPSQVETFLKNNYPYLQDSQLKSIIRAYPLKSSLPKHAAYFPSAEAAYGESTFTCPGNTIAASVARFFDPRRVWNYHYNVLDPDNIANGLGVPHTFETSAVFGPGYSDTAAASYFTTNAAIVPVTMHYFLSFVTKLNPNAAKYHSAPNWDPWGQGTGQRVRLQTNNTAMEPVPFDQIARCSLWKSLQSYTQM</sequence>
<gene>
    <name evidence="5" type="ORF">Triagg1_268</name>
</gene>
<dbReference type="Proteomes" id="UP001273209">
    <property type="component" value="Unassembled WGS sequence"/>
</dbReference>
<comment type="caution">
    <text evidence="5">The sequence shown here is derived from an EMBL/GenBank/DDBJ whole genome shotgun (WGS) entry which is preliminary data.</text>
</comment>
<comment type="similarity">
    <text evidence="1 3">Belongs to the type-B carboxylesterase/lipase family.</text>
</comment>
<dbReference type="GeneID" id="87916792"/>
<dbReference type="Gene3D" id="3.40.50.1820">
    <property type="entry name" value="alpha/beta hydrolase"/>
    <property type="match status" value="1"/>
</dbReference>
<keyword evidence="2 3" id="KW-0378">Hydrolase</keyword>
<dbReference type="AlphaFoldDB" id="A0AAE1IL36"/>
<dbReference type="InterPro" id="IPR002018">
    <property type="entry name" value="CarbesteraseB"/>
</dbReference>
<dbReference type="Pfam" id="PF00135">
    <property type="entry name" value="COesterase"/>
    <property type="match status" value="1"/>
</dbReference>